<reference evidence="1" key="1">
    <citation type="submission" date="2023-10" db="EMBL/GenBank/DDBJ databases">
        <authorList>
            <person name="Chen Y."/>
            <person name="Shah S."/>
            <person name="Dougan E. K."/>
            <person name="Thang M."/>
            <person name="Chan C."/>
        </authorList>
    </citation>
    <scope>NUCLEOTIDE SEQUENCE [LARGE SCALE GENOMIC DNA]</scope>
</reference>
<name>A0ABN9X099_9DINO</name>
<sequence>VDYCMQCWDKALAKSFNACAKAARRGLFVGCTLRAMQCRVYDGVIVLHMPGRALRGKLGRAVLSSARHVGPTSRAASLLR</sequence>
<proteinExistence type="predicted"/>
<keyword evidence="2" id="KW-1185">Reference proteome</keyword>
<feature type="non-terminal residue" evidence="1">
    <location>
        <position position="1"/>
    </location>
</feature>
<gene>
    <name evidence="1" type="ORF">PCOR1329_LOCUS71804</name>
</gene>
<organism evidence="1 2">
    <name type="scientific">Prorocentrum cordatum</name>
    <dbReference type="NCBI Taxonomy" id="2364126"/>
    <lineage>
        <taxon>Eukaryota</taxon>
        <taxon>Sar</taxon>
        <taxon>Alveolata</taxon>
        <taxon>Dinophyceae</taxon>
        <taxon>Prorocentrales</taxon>
        <taxon>Prorocentraceae</taxon>
        <taxon>Prorocentrum</taxon>
    </lineage>
</organism>
<accession>A0ABN9X099</accession>
<evidence type="ECO:0000313" key="2">
    <source>
        <dbReference type="Proteomes" id="UP001189429"/>
    </source>
</evidence>
<dbReference type="Proteomes" id="UP001189429">
    <property type="component" value="Unassembled WGS sequence"/>
</dbReference>
<protein>
    <submittedName>
        <fullName evidence="1">Uncharacterized protein</fullName>
    </submittedName>
</protein>
<comment type="caution">
    <text evidence="1">The sequence shown here is derived from an EMBL/GenBank/DDBJ whole genome shotgun (WGS) entry which is preliminary data.</text>
</comment>
<evidence type="ECO:0000313" key="1">
    <source>
        <dbReference type="EMBL" id="CAK0892065.1"/>
    </source>
</evidence>
<dbReference type="EMBL" id="CAUYUJ010019557">
    <property type="protein sequence ID" value="CAK0892065.1"/>
    <property type="molecule type" value="Genomic_DNA"/>
</dbReference>